<comment type="function">
    <text evidence="1">Catalyzes the transfer of a methyl group from 5-methyltetrahydrofolate to homocysteine resulting in methionine formation.</text>
</comment>
<evidence type="ECO:0000256" key="11">
    <source>
        <dbReference type="ARBA" id="ARBA00048690"/>
    </source>
</evidence>
<evidence type="ECO:0000256" key="13">
    <source>
        <dbReference type="PIRSR" id="PIRSR000382-2"/>
    </source>
</evidence>
<dbReference type="SUPFAM" id="SSF51726">
    <property type="entry name" value="UROD/MetE-like"/>
    <property type="match status" value="2"/>
</dbReference>
<feature type="binding site" evidence="13">
    <location>
        <position position="649"/>
    </location>
    <ligand>
        <name>Zn(2+)</name>
        <dbReference type="ChEBI" id="CHEBI:29105"/>
        <label>1</label>
        <note>catalytic</note>
    </ligand>
</feature>
<feature type="binding site" evidence="12">
    <location>
        <begin position="523"/>
        <end position="524"/>
    </location>
    <ligand>
        <name>5-methyltetrahydropteroyltri-L-glutamate</name>
        <dbReference type="ChEBI" id="CHEBI:58207"/>
    </ligand>
</feature>
<reference evidence="17" key="1">
    <citation type="submission" date="2015-07" db="EMBL/GenBank/DDBJ databases">
        <title>Transcriptome Assembly of Anthurium amnicola.</title>
        <authorList>
            <person name="Suzuki J."/>
        </authorList>
    </citation>
    <scope>NUCLEOTIDE SEQUENCE</scope>
</reference>
<dbReference type="Pfam" id="PF01717">
    <property type="entry name" value="Meth_synt_2"/>
    <property type="match status" value="1"/>
</dbReference>
<dbReference type="Pfam" id="PF08267">
    <property type="entry name" value="Meth_synt_1"/>
    <property type="match status" value="1"/>
</dbReference>
<evidence type="ECO:0000256" key="2">
    <source>
        <dbReference type="ARBA" id="ARBA00004681"/>
    </source>
</evidence>
<evidence type="ECO:0000256" key="4">
    <source>
        <dbReference type="ARBA" id="ARBA00012034"/>
    </source>
</evidence>
<gene>
    <name evidence="17" type="primary">metE_26</name>
    <name evidence="17" type="ORF">g.26903</name>
</gene>
<feature type="binding site" evidence="12">
    <location>
        <position position="607"/>
    </location>
    <ligand>
        <name>L-homocysteine</name>
        <dbReference type="ChEBI" id="CHEBI:58199"/>
    </ligand>
</feature>
<dbReference type="GO" id="GO:0008270">
    <property type="term" value="F:zinc ion binding"/>
    <property type="evidence" value="ECO:0007669"/>
    <property type="project" value="InterPro"/>
</dbReference>
<dbReference type="InterPro" id="IPR013215">
    <property type="entry name" value="Cbl-indep_Met_Synth_N"/>
</dbReference>
<dbReference type="FunFam" id="3.20.20.210:FF:000002">
    <property type="entry name" value="5-methyltetrahydropteroyltriglutamate--homocysteine methyltransferase"/>
    <property type="match status" value="1"/>
</dbReference>
<dbReference type="UniPathway" id="UPA00051">
    <property type="reaction ID" value="UER00082"/>
</dbReference>
<keyword evidence="6" id="KW-0028">Amino-acid biosynthesis</keyword>
<dbReference type="GO" id="GO:0008705">
    <property type="term" value="F:methionine synthase activity"/>
    <property type="evidence" value="ECO:0007669"/>
    <property type="project" value="UniProtKB-ARBA"/>
</dbReference>
<feature type="binding site" evidence="12">
    <location>
        <position position="569"/>
    </location>
    <ligand>
        <name>5-methyltetrahydropteroyltri-L-glutamate</name>
        <dbReference type="ChEBI" id="CHEBI:58207"/>
    </ligand>
</feature>
<keyword evidence="9 13" id="KW-0862">Zinc</keyword>
<proteinExistence type="inferred from homology"/>
<comment type="pathway">
    <text evidence="2">Amino-acid biosynthesis; L-methionine biosynthesis via de novo pathway; L-methionine from L-homocysteine (MetE route): step 1/1.</text>
</comment>
<dbReference type="CDD" id="cd03312">
    <property type="entry name" value="CIMS_N_terminal_like"/>
    <property type="match status" value="1"/>
</dbReference>
<dbReference type="PIRSF" id="PIRSF000382">
    <property type="entry name" value="MeTrfase_B12_ind"/>
    <property type="match status" value="1"/>
</dbReference>
<keyword evidence="5 17" id="KW-0489">Methyltransferase</keyword>
<feature type="domain" description="Cobalamin-independent methionine synthase MetE N-terminal" evidence="16">
    <location>
        <begin position="4"/>
        <end position="311"/>
    </location>
</feature>
<dbReference type="EMBL" id="GDJX01012956">
    <property type="protein sequence ID" value="JAT54980.1"/>
    <property type="molecule type" value="Transcribed_RNA"/>
</dbReference>
<feature type="binding site" evidence="12">
    <location>
        <position position="119"/>
    </location>
    <ligand>
        <name>5-methyltetrahydropteroyltri-L-glutamate</name>
        <dbReference type="ChEBI" id="CHEBI:58207"/>
    </ligand>
</feature>
<feature type="binding site" evidence="13">
    <location>
        <position position="673"/>
    </location>
    <ligand>
        <name>Zn(2+)</name>
        <dbReference type="ChEBI" id="CHEBI:29105"/>
        <label>1</label>
        <note>catalytic</note>
    </ligand>
</feature>
<dbReference type="AlphaFoldDB" id="A0A1D1YK21"/>
<dbReference type="NCBIfam" id="NF003556">
    <property type="entry name" value="PRK05222.1"/>
    <property type="match status" value="1"/>
</dbReference>
<evidence type="ECO:0000259" key="15">
    <source>
        <dbReference type="Pfam" id="PF01717"/>
    </source>
</evidence>
<comment type="cofactor">
    <cofactor evidence="13">
        <name>Zn(2+)</name>
        <dbReference type="ChEBI" id="CHEBI:29105"/>
    </cofactor>
    <text evidence="13">Binds 2 Zn(2+) ions per subunit.</text>
</comment>
<feature type="binding site" evidence="12">
    <location>
        <position position="19"/>
    </location>
    <ligand>
        <name>5-methyltetrahydropteroyltri-L-glutamate</name>
        <dbReference type="ChEBI" id="CHEBI:58207"/>
    </ligand>
</feature>
<evidence type="ECO:0000256" key="3">
    <source>
        <dbReference type="ARBA" id="ARBA00009553"/>
    </source>
</evidence>
<dbReference type="InterPro" id="IPR038071">
    <property type="entry name" value="UROD/MetE-like_sf"/>
</dbReference>
<name>A0A1D1YK21_9ARAE</name>
<dbReference type="GO" id="GO:0003871">
    <property type="term" value="F:5-methyltetrahydropteroyltriglutamate-homocysteine S-methyltransferase activity"/>
    <property type="evidence" value="ECO:0007669"/>
    <property type="project" value="UniProtKB-EC"/>
</dbReference>
<feature type="domain" description="Cobalamin-independent methionine synthase MetE C-terminal/archaeal" evidence="15">
    <location>
        <begin position="434"/>
        <end position="756"/>
    </location>
</feature>
<accession>A0A1D1YK21</accession>
<evidence type="ECO:0000313" key="17">
    <source>
        <dbReference type="EMBL" id="JAT54980.1"/>
    </source>
</evidence>
<dbReference type="NCBIfam" id="TIGR01371">
    <property type="entry name" value="met_syn_B12ind"/>
    <property type="match status" value="1"/>
</dbReference>
<feature type="binding site" evidence="13">
    <location>
        <position position="734"/>
    </location>
    <ligand>
        <name>Zn(2+)</name>
        <dbReference type="ChEBI" id="CHEBI:29105"/>
        <label>1</label>
        <note>catalytic</note>
    </ligand>
</feature>
<feature type="binding site" evidence="12">
    <location>
        <position position="607"/>
    </location>
    <ligand>
        <name>L-methionine</name>
        <dbReference type="ChEBI" id="CHEBI:57844"/>
    </ligand>
</feature>
<evidence type="ECO:0000256" key="6">
    <source>
        <dbReference type="ARBA" id="ARBA00022605"/>
    </source>
</evidence>
<evidence type="ECO:0000256" key="12">
    <source>
        <dbReference type="PIRSR" id="PIRSR000382-1"/>
    </source>
</evidence>
<evidence type="ECO:0000256" key="9">
    <source>
        <dbReference type="ARBA" id="ARBA00022833"/>
    </source>
</evidence>
<evidence type="ECO:0000256" key="8">
    <source>
        <dbReference type="ARBA" id="ARBA00022723"/>
    </source>
</evidence>
<dbReference type="EC" id="2.1.1.14" evidence="4"/>
<dbReference type="CDD" id="cd03311">
    <property type="entry name" value="CIMS_C_terminal_like"/>
    <property type="match status" value="1"/>
</dbReference>
<evidence type="ECO:0000256" key="10">
    <source>
        <dbReference type="ARBA" id="ARBA00023167"/>
    </source>
</evidence>
<evidence type="ECO:0000259" key="16">
    <source>
        <dbReference type="Pfam" id="PF08267"/>
    </source>
</evidence>
<dbReference type="GO" id="GO:0032259">
    <property type="term" value="P:methylation"/>
    <property type="evidence" value="ECO:0007669"/>
    <property type="project" value="UniProtKB-KW"/>
</dbReference>
<feature type="active site" description="Proton donor" evidence="14">
    <location>
        <position position="702"/>
    </location>
</feature>
<comment type="similarity">
    <text evidence="3">Belongs to the vitamin-B12 independent methionine synthase family.</text>
</comment>
<feature type="binding site" evidence="13">
    <location>
        <position position="651"/>
    </location>
    <ligand>
        <name>Zn(2+)</name>
        <dbReference type="ChEBI" id="CHEBI:29105"/>
        <label>1</label>
        <note>catalytic</note>
    </ligand>
</feature>
<dbReference type="PANTHER" id="PTHR30519">
    <property type="entry name" value="5-METHYLTETRAHYDROPTEROYLTRIGLUTAMATE--HOMOCYSTEINE METHYLTRANSFERASE"/>
    <property type="match status" value="1"/>
</dbReference>
<keyword evidence="10" id="KW-0486">Methionine biosynthesis</keyword>
<keyword evidence="7 17" id="KW-0808">Transferase</keyword>
<evidence type="ECO:0000256" key="7">
    <source>
        <dbReference type="ARBA" id="ARBA00022679"/>
    </source>
</evidence>
<dbReference type="FunFam" id="3.20.20.210:FF:000003">
    <property type="entry name" value="5-methyltetrahydropteroyltriglutamate--homocysteine methyltransferase"/>
    <property type="match status" value="1"/>
</dbReference>
<dbReference type="InterPro" id="IPR006276">
    <property type="entry name" value="Cobalamin-indep_Met_synthase"/>
</dbReference>
<sequence length="763" mass="86505">MVLATNLGFPRMGANRELKRLVENFWSGKVDEEALLSGSKKLREEHWLLQKNAGLDHIPSNDFSFYDQVVDHSYAFGVIPARYKNLNPGLETYFAMCRGLQKTGVDVPACEMKKWFDTNYHYIVPEFEPNQQFTLNSVKIINEYKDAKAIGIQTRPVILGPISYLLLGKPVRGAPQEFEPIQLLNRLLPLYEELLSQLAGAGATWVQIDEPYLVLDLPSTLKKEYASAYNALTKVSQLKILIATYFERVGTNLDFIIDTPINAIHIDLVRDPGQLESVLKRLPTTVSLSLGLINGRNIWKVNMDAALAEARKAIATLGSERVFIAPSCSLLHTPHSIQGEKKIDPEILDWLSFATEKIKEIVTISKLLNDDAQSAQVELDANIKSTQSRKSSARIHSTIVQKKMKDLTPDMFKRKSSFSERQLKQRQKLGLPSFPTTTVGSFPQTKEVRAVRAKFKKSEIDQAQYDDFIKKEIEKCVRFQEEIGIDVLVHGEFERNDMVEFFGENLQGYVFSGNGWVQSYGSRCIKPPIIFGDVFRPKPMTVEVIKYAQSLTSKPLKGMLTGPVTMLQWSFVRDDQPRRDTTFQLALAIREEVHDLEAAGISVIQIDEPAIREGLPLRKEDWNEYLKWAVDAFLLSSTGVDSSTQIHTHMCYSDFNDIIESIQRMDADVITIENSRSDLKLLNAFEKHEYTNEIGPGLYDIHSPRVPSSEELKTRLQAILKYIPKNLAWVNPDCGLKTRGWPEVEAALKNMTDVAKEFRAIEV</sequence>
<dbReference type="InterPro" id="IPR002629">
    <property type="entry name" value="Met_Synth_C/arc"/>
</dbReference>
<dbReference type="Gene3D" id="3.20.20.210">
    <property type="match status" value="2"/>
</dbReference>
<evidence type="ECO:0000256" key="14">
    <source>
        <dbReference type="PIRSR" id="PIRSR000382-3"/>
    </source>
</evidence>
<comment type="catalytic activity">
    <reaction evidence="11">
        <text>5-methyltetrahydropteroyltri-L-glutamate + L-homocysteine = tetrahydropteroyltri-L-glutamate + L-methionine</text>
        <dbReference type="Rhea" id="RHEA:21196"/>
        <dbReference type="ChEBI" id="CHEBI:57844"/>
        <dbReference type="ChEBI" id="CHEBI:58140"/>
        <dbReference type="ChEBI" id="CHEBI:58199"/>
        <dbReference type="ChEBI" id="CHEBI:58207"/>
        <dbReference type="EC" id="2.1.1.14"/>
    </reaction>
</comment>
<protein>
    <recommendedName>
        <fullName evidence="4">5-methyltetrahydropteroyltriglutamate--homocysteine S-methyltransferase</fullName>
        <ecNumber evidence="4">2.1.1.14</ecNumber>
    </recommendedName>
</protein>
<keyword evidence="8 13" id="KW-0479">Metal-binding</keyword>
<evidence type="ECO:0000256" key="5">
    <source>
        <dbReference type="ARBA" id="ARBA00022603"/>
    </source>
</evidence>
<organism evidence="17">
    <name type="scientific">Anthurium amnicola</name>
    <dbReference type="NCBI Taxonomy" id="1678845"/>
    <lineage>
        <taxon>Eukaryota</taxon>
        <taxon>Viridiplantae</taxon>
        <taxon>Streptophyta</taxon>
        <taxon>Embryophyta</taxon>
        <taxon>Tracheophyta</taxon>
        <taxon>Spermatophyta</taxon>
        <taxon>Magnoliopsida</taxon>
        <taxon>Liliopsida</taxon>
        <taxon>Araceae</taxon>
        <taxon>Pothoideae</taxon>
        <taxon>Potheae</taxon>
        <taxon>Anthurium</taxon>
    </lineage>
</organism>
<dbReference type="HAMAP" id="MF_00172">
    <property type="entry name" value="Meth_synth"/>
    <property type="match status" value="1"/>
</dbReference>
<evidence type="ECO:0000256" key="1">
    <source>
        <dbReference type="ARBA" id="ARBA00002777"/>
    </source>
</evidence>
<feature type="binding site" evidence="12">
    <location>
        <position position="492"/>
    </location>
    <ligand>
        <name>L-methionine</name>
        <dbReference type="ChEBI" id="CHEBI:57844"/>
    </ligand>
</feature>